<proteinExistence type="inferred from homology"/>
<organism evidence="2 3">
    <name type="scientific">Paraburkholderia hiiakae</name>
    <dbReference type="NCBI Taxonomy" id="1081782"/>
    <lineage>
        <taxon>Bacteria</taxon>
        <taxon>Pseudomonadati</taxon>
        <taxon>Pseudomonadota</taxon>
        <taxon>Betaproteobacteria</taxon>
        <taxon>Burkholderiales</taxon>
        <taxon>Burkholderiaceae</taxon>
        <taxon>Paraburkholderia</taxon>
    </lineage>
</organism>
<comment type="similarity">
    <text evidence="1">Belongs to the peptidase S58 family.</text>
</comment>
<dbReference type="RefSeq" id="WP_201700250.1">
    <property type="nucleotide sequence ID" value="NZ_CAJHCQ010000026.1"/>
</dbReference>
<evidence type="ECO:0000313" key="3">
    <source>
        <dbReference type="Proteomes" id="UP000656319"/>
    </source>
</evidence>
<dbReference type="InterPro" id="IPR005321">
    <property type="entry name" value="Peptidase_S58_DmpA"/>
</dbReference>
<comment type="caution">
    <text evidence="2">The sequence shown here is derived from an EMBL/GenBank/DDBJ whole genome shotgun (WGS) entry which is preliminary data.</text>
</comment>
<dbReference type="InterPro" id="IPR016117">
    <property type="entry name" value="ArgJ-like_dom_sf"/>
</dbReference>
<dbReference type="PANTHER" id="PTHR36512">
    <property type="entry name" value="D-AMINOPEPTIDASE"/>
    <property type="match status" value="1"/>
</dbReference>
<dbReference type="EC" id="3.4.11.25" evidence="2"/>
<dbReference type="CDD" id="cd02253">
    <property type="entry name" value="DmpA"/>
    <property type="match status" value="1"/>
</dbReference>
<name>A0ABM8P8J1_9BURK</name>
<keyword evidence="2" id="KW-0645">Protease</keyword>
<keyword evidence="2" id="KW-0378">Hydrolase</keyword>
<gene>
    <name evidence="2" type="ORF">LMG27952_06809</name>
</gene>
<keyword evidence="3" id="KW-1185">Reference proteome</keyword>
<dbReference type="PANTHER" id="PTHR36512:SF3">
    <property type="entry name" value="BLR5678 PROTEIN"/>
    <property type="match status" value="1"/>
</dbReference>
<dbReference type="EMBL" id="CAJHCQ010000026">
    <property type="protein sequence ID" value="CAD6559155.1"/>
    <property type="molecule type" value="Genomic_DNA"/>
</dbReference>
<dbReference type="Gene3D" id="3.60.70.12">
    <property type="entry name" value="L-amino peptidase D-ALA esterase/amidase"/>
    <property type="match status" value="1"/>
</dbReference>
<keyword evidence="2" id="KW-0031">Aminopeptidase</keyword>
<evidence type="ECO:0000313" key="2">
    <source>
        <dbReference type="EMBL" id="CAD6559155.1"/>
    </source>
</evidence>
<dbReference type="Pfam" id="PF03576">
    <property type="entry name" value="Peptidase_S58"/>
    <property type="match status" value="1"/>
</dbReference>
<sequence>MGWGARERGLVCGTLPPGRLNAITDVPGVRVGHRTLREGEINTGVTAIVPHDGNLYRRGVLAASHVINGFGKSVGLVQIDELGVLETPVLLTNTFSVAACAEALIREAVEANPDIGRTTATVNPVVCECNDGLLSDIQAMAVTEAHAKEALRAARAGAVEEGSVGAGTGMVCFGFKGGIGSASRQLLLGGQTRHLGIIALTNFGRPGDLVLPGGARVPHPDHDRATGDATEKGSVIVVMATDIALDYRQLLRVTRRCGAGLARLGAFWGHGSGDIALGFSTAVEFDHDETRDFVPTQRLNEARIDLLFQAAAEATTEAVLNALFAATAFEGRAGHARPALGALLDAQDRHA</sequence>
<protein>
    <submittedName>
        <fullName evidence="2">Beta-peptidyl aminopeptidase BapA</fullName>
        <ecNumber evidence="2">3.4.11.25</ecNumber>
    </submittedName>
</protein>
<accession>A0ABM8P8J1</accession>
<dbReference type="GO" id="GO:0004177">
    <property type="term" value="F:aminopeptidase activity"/>
    <property type="evidence" value="ECO:0007669"/>
    <property type="project" value="UniProtKB-KW"/>
</dbReference>
<reference evidence="2 3" key="1">
    <citation type="submission" date="2020-10" db="EMBL/GenBank/DDBJ databases">
        <authorList>
            <person name="Peeters C."/>
        </authorList>
    </citation>
    <scope>NUCLEOTIDE SEQUENCE [LARGE SCALE GENOMIC DNA]</scope>
    <source>
        <strain evidence="2 3">LMG 27952</strain>
    </source>
</reference>
<dbReference type="Proteomes" id="UP000656319">
    <property type="component" value="Unassembled WGS sequence"/>
</dbReference>
<dbReference type="SUPFAM" id="SSF56266">
    <property type="entry name" value="DmpA/ArgJ-like"/>
    <property type="match status" value="1"/>
</dbReference>
<evidence type="ECO:0000256" key="1">
    <source>
        <dbReference type="ARBA" id="ARBA00007068"/>
    </source>
</evidence>